<accession>A0A1N6J9W8</accession>
<dbReference type="EMBL" id="FSRA01000002">
    <property type="protein sequence ID" value="SIO41154.1"/>
    <property type="molecule type" value="Genomic_DNA"/>
</dbReference>
<gene>
    <name evidence="1" type="ORF">SAMN04488055_3790</name>
</gene>
<dbReference type="Proteomes" id="UP000185003">
    <property type="component" value="Unassembled WGS sequence"/>
</dbReference>
<dbReference type="RefSeq" id="WP_074240990.1">
    <property type="nucleotide sequence ID" value="NZ_FSRA01000002.1"/>
</dbReference>
<organism evidence="1 2">
    <name type="scientific">Chitinophaga niabensis</name>
    <dbReference type="NCBI Taxonomy" id="536979"/>
    <lineage>
        <taxon>Bacteria</taxon>
        <taxon>Pseudomonadati</taxon>
        <taxon>Bacteroidota</taxon>
        <taxon>Chitinophagia</taxon>
        <taxon>Chitinophagales</taxon>
        <taxon>Chitinophagaceae</taxon>
        <taxon>Chitinophaga</taxon>
    </lineage>
</organism>
<keyword evidence="2" id="KW-1185">Reference proteome</keyword>
<evidence type="ECO:0008006" key="3">
    <source>
        <dbReference type="Google" id="ProtNLM"/>
    </source>
</evidence>
<proteinExistence type="predicted"/>
<name>A0A1N6J9W8_9BACT</name>
<dbReference type="AlphaFoldDB" id="A0A1N6J9W8"/>
<dbReference type="STRING" id="536979.SAMN04488055_3790"/>
<sequence>MDTIRCRIKENSTIARIAAWRMKSPRMAIVFGHVIHLYGVSREQFLAHTGWVRHEVCHVKQYRENGFWGFLWQYVLDWMRVGYHNNRFEKAARLAESNVRELDGVEIT</sequence>
<protein>
    <recommendedName>
        <fullName evidence="3">DUF4157 domain-containing protein</fullName>
    </recommendedName>
</protein>
<reference evidence="1 2" key="1">
    <citation type="submission" date="2016-11" db="EMBL/GenBank/DDBJ databases">
        <authorList>
            <person name="Jaros S."/>
            <person name="Januszkiewicz K."/>
            <person name="Wedrychowicz H."/>
        </authorList>
    </citation>
    <scope>NUCLEOTIDE SEQUENCE [LARGE SCALE GENOMIC DNA]</scope>
    <source>
        <strain evidence="1 2">DSM 24787</strain>
    </source>
</reference>
<evidence type="ECO:0000313" key="1">
    <source>
        <dbReference type="EMBL" id="SIO41154.1"/>
    </source>
</evidence>
<dbReference type="OrthoDB" id="679343at2"/>
<evidence type="ECO:0000313" key="2">
    <source>
        <dbReference type="Proteomes" id="UP000185003"/>
    </source>
</evidence>